<dbReference type="InterPro" id="IPR051432">
    <property type="entry name" value="KCNMA1_auxiliary"/>
</dbReference>
<name>A0AAD4NG62_9BILA</name>
<feature type="region of interest" description="Disordered" evidence="13">
    <location>
        <begin position="582"/>
        <end position="602"/>
    </location>
</feature>
<dbReference type="InterPro" id="IPR032675">
    <property type="entry name" value="LRR_dom_sf"/>
</dbReference>
<gene>
    <name evidence="14" type="ORF">DdX_02449</name>
</gene>
<evidence type="ECO:0000256" key="9">
    <source>
        <dbReference type="ARBA" id="ARBA00023065"/>
    </source>
</evidence>
<proteinExistence type="predicted"/>
<evidence type="ECO:0000256" key="10">
    <source>
        <dbReference type="ARBA" id="ARBA00023136"/>
    </source>
</evidence>
<evidence type="ECO:0000256" key="11">
    <source>
        <dbReference type="ARBA" id="ARBA00023157"/>
    </source>
</evidence>
<keyword evidence="11" id="KW-1015">Disulfide bond</keyword>
<feature type="compositionally biased region" description="Low complexity" evidence="13">
    <location>
        <begin position="410"/>
        <end position="462"/>
    </location>
</feature>
<evidence type="ECO:0000256" key="5">
    <source>
        <dbReference type="ARBA" id="ARBA00022692"/>
    </source>
</evidence>
<feature type="region of interest" description="Disordered" evidence="13">
    <location>
        <begin position="396"/>
        <end position="467"/>
    </location>
</feature>
<reference evidence="14" key="1">
    <citation type="submission" date="2022-01" db="EMBL/GenBank/DDBJ databases">
        <title>Genome Sequence Resource for Two Populations of Ditylenchus destructor, the Migratory Endoparasitic Phytonematode.</title>
        <authorList>
            <person name="Zhang H."/>
            <person name="Lin R."/>
            <person name="Xie B."/>
        </authorList>
    </citation>
    <scope>NUCLEOTIDE SEQUENCE</scope>
    <source>
        <strain evidence="14">BazhouSP</strain>
    </source>
</reference>
<feature type="region of interest" description="Disordered" evidence="13">
    <location>
        <begin position="530"/>
        <end position="551"/>
    </location>
</feature>
<evidence type="ECO:0000256" key="8">
    <source>
        <dbReference type="ARBA" id="ARBA00022989"/>
    </source>
</evidence>
<dbReference type="GO" id="GO:0005886">
    <property type="term" value="C:plasma membrane"/>
    <property type="evidence" value="ECO:0007669"/>
    <property type="project" value="UniProtKB-SubCell"/>
</dbReference>
<keyword evidence="8" id="KW-1133">Transmembrane helix</keyword>
<keyword evidence="15" id="KW-1185">Reference proteome</keyword>
<dbReference type="GO" id="GO:0034220">
    <property type="term" value="P:monoatomic ion transmembrane transport"/>
    <property type="evidence" value="ECO:0007669"/>
    <property type="project" value="UniProtKB-KW"/>
</dbReference>
<dbReference type="PANTHER" id="PTHR46473:SF10">
    <property type="entry name" value="LD45603P-RELATED"/>
    <property type="match status" value="1"/>
</dbReference>
<evidence type="ECO:0000256" key="13">
    <source>
        <dbReference type="SAM" id="MobiDB-lite"/>
    </source>
</evidence>
<evidence type="ECO:0000256" key="4">
    <source>
        <dbReference type="ARBA" id="ARBA00022614"/>
    </source>
</evidence>
<protein>
    <submittedName>
        <fullName evidence="14">Leucine rich repeat domain-containing protein</fullName>
    </submittedName>
</protein>
<dbReference type="SMART" id="SM00369">
    <property type="entry name" value="LRR_TYP"/>
    <property type="match status" value="10"/>
</dbReference>
<dbReference type="Pfam" id="PF00560">
    <property type="entry name" value="LRR_1"/>
    <property type="match status" value="1"/>
</dbReference>
<keyword evidence="9" id="KW-0406">Ion transport</keyword>
<evidence type="ECO:0000313" key="14">
    <source>
        <dbReference type="EMBL" id="KAI1725771.1"/>
    </source>
</evidence>
<dbReference type="InterPro" id="IPR003591">
    <property type="entry name" value="Leu-rich_rpt_typical-subtyp"/>
</dbReference>
<dbReference type="Gene3D" id="3.80.10.10">
    <property type="entry name" value="Ribonuclease Inhibitor"/>
    <property type="match status" value="3"/>
</dbReference>
<keyword evidence="5" id="KW-0812">Transmembrane</keyword>
<dbReference type="AlphaFoldDB" id="A0AAD4NG62"/>
<sequence length="602" mass="66469">MHRLCGRRYNQMLRTQWSIGSRAFKNLRIKKLVLDNNRIKSIQKDAFRGLESVLQELYINNNKLSEVPMAAIQGLRALNVLSLRCNKIGNLTDAVFLDTPSLIEVNLGCNKICKIDENAFGEVKNTLQNLILDNNCLKRIPSKAIDGMQFLIALHIKYNEIEKLGSNDLRNMTSLSMLTLTGNAISHISKNFTHNTPNLRYIYLGENALSSIEAGTMKQFSQAEIIDLSYNNLPEITVDLFNGMENLQHLNLEANAIKDVAPGAFATTPLLLLWLPHNCLTSVSPNMFQGTPFLKQVSIAYNNIRNVQAFSFAHLANLHTLDLSNNKLQSIQPSAIMGSDFLTVRVQENPLVCSQDGFHVMNGREAINLTTEANLICQTDYIHDVTDKCPRRLDRPIRQPCCSNGQKNQPSTSTTEIPSSSTMTSSSIASSSLMPLSSMSSSEQPTTSPTPSSTTEQPTSPAVTESRAAMRARKLNMERFWRLQRRPADMAGMVAHIKSANPVDSVVPVGGVDVGTVTNISAGVSKSKEVMPPSEEMNQISGPEKPLVSGPSSTILDKMVYEKVKDNSGAVNSASVGEFNQDQMSQTIHKKEEQQVVMARRS</sequence>
<keyword evidence="3" id="KW-1003">Cell membrane</keyword>
<dbReference type="InterPro" id="IPR001611">
    <property type="entry name" value="Leu-rich_rpt"/>
</dbReference>
<keyword evidence="7" id="KW-0677">Repeat</keyword>
<keyword evidence="10" id="KW-0472">Membrane</keyword>
<dbReference type="Pfam" id="PF13855">
    <property type="entry name" value="LRR_8"/>
    <property type="match status" value="3"/>
</dbReference>
<keyword evidence="2" id="KW-0813">Transport</keyword>
<dbReference type="SUPFAM" id="SSF52058">
    <property type="entry name" value="L domain-like"/>
    <property type="match status" value="1"/>
</dbReference>
<evidence type="ECO:0000256" key="1">
    <source>
        <dbReference type="ARBA" id="ARBA00004162"/>
    </source>
</evidence>
<evidence type="ECO:0000256" key="7">
    <source>
        <dbReference type="ARBA" id="ARBA00022737"/>
    </source>
</evidence>
<keyword evidence="6" id="KW-0732">Signal</keyword>
<evidence type="ECO:0000256" key="6">
    <source>
        <dbReference type="ARBA" id="ARBA00022729"/>
    </source>
</evidence>
<evidence type="ECO:0000256" key="12">
    <source>
        <dbReference type="ARBA" id="ARBA00023303"/>
    </source>
</evidence>
<accession>A0AAD4NG62</accession>
<keyword evidence="12" id="KW-0407">Ion channel</keyword>
<organism evidence="14 15">
    <name type="scientific">Ditylenchus destructor</name>
    <dbReference type="NCBI Taxonomy" id="166010"/>
    <lineage>
        <taxon>Eukaryota</taxon>
        <taxon>Metazoa</taxon>
        <taxon>Ecdysozoa</taxon>
        <taxon>Nematoda</taxon>
        <taxon>Chromadorea</taxon>
        <taxon>Rhabditida</taxon>
        <taxon>Tylenchina</taxon>
        <taxon>Tylenchomorpha</taxon>
        <taxon>Sphaerularioidea</taxon>
        <taxon>Anguinidae</taxon>
        <taxon>Anguininae</taxon>
        <taxon>Ditylenchus</taxon>
    </lineage>
</organism>
<evidence type="ECO:0000256" key="3">
    <source>
        <dbReference type="ARBA" id="ARBA00022475"/>
    </source>
</evidence>
<comment type="subcellular location">
    <subcellularLocation>
        <location evidence="1">Cell membrane</location>
        <topology evidence="1">Single-pass membrane protein</topology>
    </subcellularLocation>
</comment>
<comment type="caution">
    <text evidence="14">The sequence shown here is derived from an EMBL/GenBank/DDBJ whole genome shotgun (WGS) entry which is preliminary data.</text>
</comment>
<dbReference type="PROSITE" id="PS51450">
    <property type="entry name" value="LRR"/>
    <property type="match status" value="2"/>
</dbReference>
<evidence type="ECO:0000256" key="2">
    <source>
        <dbReference type="ARBA" id="ARBA00022448"/>
    </source>
</evidence>
<dbReference type="EMBL" id="JAKKPZ010000002">
    <property type="protein sequence ID" value="KAI1725771.1"/>
    <property type="molecule type" value="Genomic_DNA"/>
</dbReference>
<dbReference type="PANTHER" id="PTHR46473">
    <property type="entry name" value="GH08155P"/>
    <property type="match status" value="1"/>
</dbReference>
<dbReference type="Proteomes" id="UP001201812">
    <property type="component" value="Unassembled WGS sequence"/>
</dbReference>
<keyword evidence="4" id="KW-0433">Leucine-rich repeat</keyword>
<evidence type="ECO:0000313" key="15">
    <source>
        <dbReference type="Proteomes" id="UP001201812"/>
    </source>
</evidence>